<evidence type="ECO:0008006" key="4">
    <source>
        <dbReference type="Google" id="ProtNLM"/>
    </source>
</evidence>
<name>U7D895_9BACT</name>
<gene>
    <name evidence="2" type="ORF">CALK_1234</name>
</gene>
<dbReference type="AlphaFoldDB" id="U7D895"/>
<dbReference type="Pfam" id="PF14209">
    <property type="entry name" value="DUF4321"/>
    <property type="match status" value="1"/>
</dbReference>
<keyword evidence="1" id="KW-0812">Transmembrane</keyword>
<reference evidence="2 3" key="1">
    <citation type="journal article" date="2013" name="Environ. Microbiol.">
        <title>Genome analysis of Chitinivibrio alkaliphilus gen. nov., sp. nov., a novel extremely haloalkaliphilic anaerobic chitinolytic bacterium from the candidate phylum Termite Group 3.</title>
        <authorList>
            <person name="Sorokin D.Y."/>
            <person name="Gumerov V.M."/>
            <person name="Rakitin A.L."/>
            <person name="Beletsky A.V."/>
            <person name="Damste J.S."/>
            <person name="Muyzer G."/>
            <person name="Mardanov A.V."/>
            <person name="Ravin N.V."/>
        </authorList>
    </citation>
    <scope>NUCLEOTIDE SEQUENCE [LARGE SCALE GENOMIC DNA]</scope>
    <source>
        <strain evidence="2 3">ACht1</strain>
    </source>
</reference>
<dbReference type="InterPro" id="IPR025470">
    <property type="entry name" value="DUF4321"/>
</dbReference>
<organism evidence="2 3">
    <name type="scientific">Chitinivibrio alkaliphilus ACht1</name>
    <dbReference type="NCBI Taxonomy" id="1313304"/>
    <lineage>
        <taxon>Bacteria</taxon>
        <taxon>Pseudomonadati</taxon>
        <taxon>Fibrobacterota</taxon>
        <taxon>Chitinivibrionia</taxon>
        <taxon>Chitinivibrionales</taxon>
        <taxon>Chitinivibrionaceae</taxon>
        <taxon>Chitinivibrio</taxon>
    </lineage>
</organism>
<protein>
    <recommendedName>
        <fullName evidence="4">DUF4321 domain-containing protein</fullName>
    </recommendedName>
</protein>
<keyword evidence="3" id="KW-1185">Reference proteome</keyword>
<comment type="caution">
    <text evidence="2">The sequence shown here is derived from an EMBL/GenBank/DDBJ whole genome shotgun (WGS) entry which is preliminary data.</text>
</comment>
<dbReference type="RefSeq" id="WP_022636710.1">
    <property type="nucleotide sequence ID" value="NZ_ASJR01000009.1"/>
</dbReference>
<keyword evidence="1" id="KW-1133">Transmembrane helix</keyword>
<accession>U7D895</accession>
<evidence type="ECO:0000313" key="3">
    <source>
        <dbReference type="Proteomes" id="UP000017148"/>
    </source>
</evidence>
<proteinExistence type="predicted"/>
<feature type="transmembrane region" description="Helical" evidence="1">
    <location>
        <begin position="82"/>
        <end position="100"/>
    </location>
</feature>
<evidence type="ECO:0000256" key="1">
    <source>
        <dbReference type="SAM" id="Phobius"/>
    </source>
</evidence>
<sequence length="101" mass="11314">MVRYLKERKISTLLLVVFVGILLGSFLTELVSLLPGGDHNVVRNIFTTSIPIRFGSFEDGAFQARLIDFGALRFQFAFELKINLLSIVGLISSVSIFSKYK</sequence>
<dbReference type="STRING" id="1313304.CALK_1234"/>
<feature type="transmembrane region" description="Helical" evidence="1">
    <location>
        <begin position="12"/>
        <end position="34"/>
    </location>
</feature>
<keyword evidence="1" id="KW-0472">Membrane</keyword>
<evidence type="ECO:0000313" key="2">
    <source>
        <dbReference type="EMBL" id="ERP31791.1"/>
    </source>
</evidence>
<dbReference type="Proteomes" id="UP000017148">
    <property type="component" value="Unassembled WGS sequence"/>
</dbReference>
<dbReference type="EMBL" id="ASJR01000009">
    <property type="protein sequence ID" value="ERP31791.1"/>
    <property type="molecule type" value="Genomic_DNA"/>
</dbReference>